<gene>
    <name evidence="2" type="ORF">B0E34_05180</name>
</gene>
<proteinExistence type="predicted"/>
<sequence>MEALNLQREQKQTSKKNNSTFFKPAIQKKLSIGSANDSYEVEADKVADKVMKMREPSPQVTHTGALVQRKCAHCEQEEQLQMKPLAEGISPFIQRSSSENGGVAPDHVENQINSSKGGGSVMDHETKNFMESRFGADFSDVKIHTGSEAVQMSRELNAQAFAVGNDIYFNEGKYNPTSDSGKHLLAHELTHTVQQSGGVGRKIQKYSHQDCNETTDLRPHIWPANHIAITMVDNAISALTASTVSSSTISLLDNHFNSHSSSTISSVLKVFRKIKAAFTANNYTYECENDCDDDNAYVYGIWSDIHLCMNNLRGRDNRGIAAIIVHEFSHYYGGTDDNVYYFSFGSGTIPSTLSVSDAIDNADCYEGFAYYHN</sequence>
<dbReference type="InterPro" id="IPR029463">
    <property type="entry name" value="Lys_MEP"/>
</dbReference>
<evidence type="ECO:0000313" key="3">
    <source>
        <dbReference type="Proteomes" id="UP000196355"/>
    </source>
</evidence>
<feature type="domain" description="Lysine-specific metallo-endopeptidase" evidence="1">
    <location>
        <begin position="241"/>
        <end position="370"/>
    </location>
</feature>
<comment type="caution">
    <text evidence="2">The sequence shown here is derived from an EMBL/GenBank/DDBJ whole genome shotgun (WGS) entry which is preliminary data.</text>
</comment>
<organism evidence="2 3">
    <name type="scientific">Chryseobacterium mucoviscidosis</name>
    <dbReference type="NCBI Taxonomy" id="1945581"/>
    <lineage>
        <taxon>Bacteria</taxon>
        <taxon>Pseudomonadati</taxon>
        <taxon>Bacteroidota</taxon>
        <taxon>Flavobacteriia</taxon>
        <taxon>Flavobacteriales</taxon>
        <taxon>Weeksellaceae</taxon>
        <taxon>Chryseobacterium group</taxon>
        <taxon>Chryseobacterium</taxon>
    </lineage>
</organism>
<accession>A0A202C7G3</accession>
<reference evidence="3" key="1">
    <citation type="submission" date="2017-02" db="EMBL/GenBank/DDBJ databases">
        <authorList>
            <person name="Tetz G."/>
            <person name="Tetz V."/>
        </authorList>
    </citation>
    <scope>NUCLEOTIDE SEQUENCE [LARGE SCALE GENOMIC DNA]</scope>
    <source>
        <strain evidence="3">VT16-26</strain>
    </source>
</reference>
<dbReference type="Proteomes" id="UP000196355">
    <property type="component" value="Unassembled WGS sequence"/>
</dbReference>
<dbReference type="Pfam" id="PF14521">
    <property type="entry name" value="Aspzincin_M35"/>
    <property type="match status" value="1"/>
</dbReference>
<evidence type="ECO:0000259" key="1">
    <source>
        <dbReference type="SMART" id="SM01351"/>
    </source>
</evidence>
<evidence type="ECO:0000313" key="2">
    <source>
        <dbReference type="EMBL" id="OVE59700.1"/>
    </source>
</evidence>
<dbReference type="InterPro" id="IPR024079">
    <property type="entry name" value="MetalloPept_cat_dom_sf"/>
</dbReference>
<dbReference type="AlphaFoldDB" id="A0A202C7G3"/>
<dbReference type="SMART" id="SM01351">
    <property type="entry name" value="Aspzincin_M35"/>
    <property type="match status" value="1"/>
</dbReference>
<dbReference type="RefSeq" id="WP_087707546.1">
    <property type="nucleotide sequence ID" value="NZ_MVAG01000085.1"/>
</dbReference>
<dbReference type="Pfam" id="PF13699">
    <property type="entry name" value="eCIS_core"/>
    <property type="match status" value="1"/>
</dbReference>
<dbReference type="SUPFAM" id="SSF55486">
    <property type="entry name" value="Metalloproteases ('zincins'), catalytic domain"/>
    <property type="match status" value="1"/>
</dbReference>
<dbReference type="InterPro" id="IPR025295">
    <property type="entry name" value="eCIS_core_dom"/>
</dbReference>
<protein>
    <recommendedName>
        <fullName evidence="1">Lysine-specific metallo-endopeptidase domain-containing protein</fullName>
    </recommendedName>
</protein>
<dbReference type="Gene3D" id="3.40.390.10">
    <property type="entry name" value="Collagenase (Catalytic Domain)"/>
    <property type="match status" value="1"/>
</dbReference>
<dbReference type="EMBL" id="MVAG01000085">
    <property type="protein sequence ID" value="OVE59700.1"/>
    <property type="molecule type" value="Genomic_DNA"/>
</dbReference>
<name>A0A202C7G3_9FLAO</name>
<dbReference type="GO" id="GO:0004222">
    <property type="term" value="F:metalloendopeptidase activity"/>
    <property type="evidence" value="ECO:0007669"/>
    <property type="project" value="InterPro"/>
</dbReference>
<keyword evidence="3" id="KW-1185">Reference proteome</keyword>